<evidence type="ECO:0000313" key="4">
    <source>
        <dbReference type="EMBL" id="SDJ80803.1"/>
    </source>
</evidence>
<dbReference type="AlphaFoldDB" id="A0A7Z7FQC6"/>
<dbReference type="Pfam" id="PF00534">
    <property type="entry name" value="Glycos_transf_1"/>
    <property type="match status" value="1"/>
</dbReference>
<dbReference type="Pfam" id="PF13439">
    <property type="entry name" value="Glyco_transf_4"/>
    <property type="match status" value="1"/>
</dbReference>
<dbReference type="Proteomes" id="UP000198917">
    <property type="component" value="Unassembled WGS sequence"/>
</dbReference>
<comment type="caution">
    <text evidence="4">The sequence shown here is derived from an EMBL/GenBank/DDBJ whole genome shotgun (WGS) entry which is preliminary data.</text>
</comment>
<dbReference type="EMBL" id="FNEW01000002">
    <property type="protein sequence ID" value="SDJ80803.1"/>
    <property type="molecule type" value="Genomic_DNA"/>
</dbReference>
<reference evidence="4 5" key="1">
    <citation type="submission" date="2016-10" db="EMBL/GenBank/DDBJ databases">
        <authorList>
            <person name="Varghese N."/>
            <person name="Submissions S."/>
        </authorList>
    </citation>
    <scope>NUCLEOTIDE SEQUENCE [LARGE SCALE GENOMIC DNA]</scope>
    <source>
        <strain evidence="4 5">PDC82</strain>
    </source>
</reference>
<dbReference type="PANTHER" id="PTHR46401:SF2">
    <property type="entry name" value="GLYCOSYLTRANSFERASE WBBK-RELATED"/>
    <property type="match status" value="1"/>
</dbReference>
<keyword evidence="1 4" id="KW-0808">Transferase</keyword>
<feature type="domain" description="Glycosyl transferase family 1" evidence="2">
    <location>
        <begin position="191"/>
        <end position="342"/>
    </location>
</feature>
<evidence type="ECO:0000256" key="1">
    <source>
        <dbReference type="ARBA" id="ARBA00022679"/>
    </source>
</evidence>
<evidence type="ECO:0000259" key="3">
    <source>
        <dbReference type="Pfam" id="PF13439"/>
    </source>
</evidence>
<evidence type="ECO:0000259" key="2">
    <source>
        <dbReference type="Pfam" id="PF00534"/>
    </source>
</evidence>
<proteinExistence type="predicted"/>
<dbReference type="SUPFAM" id="SSF53756">
    <property type="entry name" value="UDP-Glycosyltransferase/glycogen phosphorylase"/>
    <property type="match status" value="1"/>
</dbReference>
<dbReference type="CDD" id="cd03809">
    <property type="entry name" value="GT4_MtfB-like"/>
    <property type="match status" value="1"/>
</dbReference>
<feature type="domain" description="Glycosyltransferase subfamily 4-like N-terminal" evidence="3">
    <location>
        <begin position="16"/>
        <end position="170"/>
    </location>
</feature>
<dbReference type="InterPro" id="IPR028098">
    <property type="entry name" value="Glyco_trans_4-like_N"/>
</dbReference>
<evidence type="ECO:0000313" key="5">
    <source>
        <dbReference type="Proteomes" id="UP000198917"/>
    </source>
</evidence>
<dbReference type="RefSeq" id="WP_092732425.1">
    <property type="nucleotide sequence ID" value="NZ_FNEW01000002.1"/>
</dbReference>
<protein>
    <submittedName>
        <fullName evidence="4">Glycosyltransferase involved in cell wall bisynthesis</fullName>
    </submittedName>
</protein>
<name>A0A7Z7FQC6_9HYPH</name>
<gene>
    <name evidence="4" type="ORF">SAMN05428983_2909</name>
</gene>
<dbReference type="GO" id="GO:0016757">
    <property type="term" value="F:glycosyltransferase activity"/>
    <property type="evidence" value="ECO:0007669"/>
    <property type="project" value="InterPro"/>
</dbReference>
<dbReference type="PANTHER" id="PTHR46401">
    <property type="entry name" value="GLYCOSYLTRANSFERASE WBBK-RELATED"/>
    <property type="match status" value="1"/>
</dbReference>
<organism evidence="4 5">
    <name type="scientific">Agrobacterium fabrum</name>
    <dbReference type="NCBI Taxonomy" id="1176649"/>
    <lineage>
        <taxon>Bacteria</taxon>
        <taxon>Pseudomonadati</taxon>
        <taxon>Pseudomonadota</taxon>
        <taxon>Alphaproteobacteria</taxon>
        <taxon>Hyphomicrobiales</taxon>
        <taxon>Rhizobiaceae</taxon>
        <taxon>Rhizobium/Agrobacterium group</taxon>
        <taxon>Agrobacterium</taxon>
        <taxon>Agrobacterium tumefaciens complex</taxon>
    </lineage>
</organism>
<dbReference type="Gene3D" id="3.40.50.2000">
    <property type="entry name" value="Glycogen Phosphorylase B"/>
    <property type="match status" value="2"/>
</dbReference>
<accession>A0A7Z7FQC6</accession>
<sequence>MRILVNMPSQYSGKASGVARVTFSLLERLLEQTGDDYILRSPWTREQLPESLRDSRLELMETPRPCIMVFDVLRQAAMLPALCRRHGIDVLFNVDPFGSPLGGKRRLTLVHDLYFKTIPEQIGWRATLTTDFIFRLMMAGSNRVVCVSEATRKDLARFYPAAAAKSLTIHSDSTLSVDPDAADAASPIAGRYILAVGNATSNKNFALLGKAFAMIGKKWPDLHIVHVGRDEAEEIAGMLVDPDLKDRLIRLSGIDDRQLAELYRHAACLCVPSTYEGFCLPVLEAQQLGCPVVCSNRSATPEIAGEGALTFDPTDAQSLVAALQRLLENPELAGKLRQAGYENRKLYSWQKAAESYARLFQAEA</sequence>
<dbReference type="InterPro" id="IPR001296">
    <property type="entry name" value="Glyco_trans_1"/>
</dbReference>